<keyword evidence="1" id="KW-1133">Transmembrane helix</keyword>
<keyword evidence="1" id="KW-0472">Membrane</keyword>
<feature type="transmembrane region" description="Helical" evidence="1">
    <location>
        <begin position="85"/>
        <end position="104"/>
    </location>
</feature>
<feature type="transmembrane region" description="Helical" evidence="1">
    <location>
        <begin position="46"/>
        <end position="73"/>
    </location>
</feature>
<evidence type="ECO:0000313" key="2">
    <source>
        <dbReference type="EMBL" id="MBF4475661.1"/>
    </source>
</evidence>
<dbReference type="RefSeq" id="WP_276699587.1">
    <property type="nucleotide sequence ID" value="NZ_JADIIL010000034.1"/>
</dbReference>
<dbReference type="InterPro" id="IPR058349">
    <property type="entry name" value="DUF8036"/>
</dbReference>
<gene>
    <name evidence="2" type="ORF">ISP06_09390</name>
</gene>
<proteinExistence type="predicted"/>
<evidence type="ECO:0000256" key="1">
    <source>
        <dbReference type="SAM" id="Phobius"/>
    </source>
</evidence>
<accession>A0A843AQ52</accession>
<name>A0A843AQ52_METFO</name>
<dbReference type="Pfam" id="PF26119">
    <property type="entry name" value="DUF8036"/>
    <property type="match status" value="1"/>
</dbReference>
<sequence>MIIEPGLLYIIKYVAIGVGVANVCLLLGLFYIYWNSYKDMKSEFTIGLLYFTLVLLVQNIAATTFLILLNFAVPEPSETLEAIEHLFELFFINIIQLLALSILFKITY</sequence>
<organism evidence="2 3">
    <name type="scientific">Methanobacterium formicicum</name>
    <dbReference type="NCBI Taxonomy" id="2162"/>
    <lineage>
        <taxon>Archaea</taxon>
        <taxon>Methanobacteriati</taxon>
        <taxon>Methanobacteriota</taxon>
        <taxon>Methanomada group</taxon>
        <taxon>Methanobacteria</taxon>
        <taxon>Methanobacteriales</taxon>
        <taxon>Methanobacteriaceae</taxon>
        <taxon>Methanobacterium</taxon>
    </lineage>
</organism>
<feature type="transmembrane region" description="Helical" evidence="1">
    <location>
        <begin position="6"/>
        <end position="34"/>
    </location>
</feature>
<dbReference type="EMBL" id="JADIIL010000034">
    <property type="protein sequence ID" value="MBF4475661.1"/>
    <property type="molecule type" value="Genomic_DNA"/>
</dbReference>
<dbReference type="AlphaFoldDB" id="A0A843AQ52"/>
<reference evidence="2" key="1">
    <citation type="submission" date="2020-10" db="EMBL/GenBank/DDBJ databases">
        <title>Dehalococcoides mccartyi of a TCE/Cr reducing biochatode.</title>
        <authorList>
            <person name="Matturro B."/>
        </authorList>
    </citation>
    <scope>NUCLEOTIDE SEQUENCE</scope>
    <source>
        <strain evidence="2">Bin2</strain>
    </source>
</reference>
<keyword evidence="1" id="KW-0812">Transmembrane</keyword>
<protein>
    <submittedName>
        <fullName evidence="2">Uncharacterized protein</fullName>
    </submittedName>
</protein>
<comment type="caution">
    <text evidence="2">The sequence shown here is derived from an EMBL/GenBank/DDBJ whole genome shotgun (WGS) entry which is preliminary data.</text>
</comment>
<dbReference type="Proteomes" id="UP000606900">
    <property type="component" value="Unassembled WGS sequence"/>
</dbReference>
<evidence type="ECO:0000313" key="3">
    <source>
        <dbReference type="Proteomes" id="UP000606900"/>
    </source>
</evidence>